<keyword evidence="2" id="KW-1185">Reference proteome</keyword>
<proteinExistence type="predicted"/>
<dbReference type="Proteomes" id="UP000799754">
    <property type="component" value="Unassembled WGS sequence"/>
</dbReference>
<evidence type="ECO:0000313" key="1">
    <source>
        <dbReference type="EMBL" id="KAF2631864.1"/>
    </source>
</evidence>
<keyword evidence="1" id="KW-0808">Transferase</keyword>
<organism evidence="1 2">
    <name type="scientific">Macroventuria anomochaeta</name>
    <dbReference type="NCBI Taxonomy" id="301207"/>
    <lineage>
        <taxon>Eukaryota</taxon>
        <taxon>Fungi</taxon>
        <taxon>Dikarya</taxon>
        <taxon>Ascomycota</taxon>
        <taxon>Pezizomycotina</taxon>
        <taxon>Dothideomycetes</taxon>
        <taxon>Pleosporomycetidae</taxon>
        <taxon>Pleosporales</taxon>
        <taxon>Pleosporineae</taxon>
        <taxon>Didymellaceae</taxon>
        <taxon>Macroventuria</taxon>
    </lineage>
</organism>
<evidence type="ECO:0000313" key="2">
    <source>
        <dbReference type="Proteomes" id="UP000799754"/>
    </source>
</evidence>
<feature type="non-terminal residue" evidence="1">
    <location>
        <position position="1"/>
    </location>
</feature>
<reference evidence="1" key="1">
    <citation type="journal article" date="2020" name="Stud. Mycol.">
        <title>101 Dothideomycetes genomes: a test case for predicting lifestyles and emergence of pathogens.</title>
        <authorList>
            <person name="Haridas S."/>
            <person name="Albert R."/>
            <person name="Binder M."/>
            <person name="Bloem J."/>
            <person name="Labutti K."/>
            <person name="Salamov A."/>
            <person name="Andreopoulos B."/>
            <person name="Baker S."/>
            <person name="Barry K."/>
            <person name="Bills G."/>
            <person name="Bluhm B."/>
            <person name="Cannon C."/>
            <person name="Castanera R."/>
            <person name="Culley D."/>
            <person name="Daum C."/>
            <person name="Ezra D."/>
            <person name="Gonzalez J."/>
            <person name="Henrissat B."/>
            <person name="Kuo A."/>
            <person name="Liang C."/>
            <person name="Lipzen A."/>
            <person name="Lutzoni F."/>
            <person name="Magnuson J."/>
            <person name="Mondo S."/>
            <person name="Nolan M."/>
            <person name="Ohm R."/>
            <person name="Pangilinan J."/>
            <person name="Park H.-J."/>
            <person name="Ramirez L."/>
            <person name="Alfaro M."/>
            <person name="Sun H."/>
            <person name="Tritt A."/>
            <person name="Yoshinaga Y."/>
            <person name="Zwiers L.-H."/>
            <person name="Turgeon B."/>
            <person name="Goodwin S."/>
            <person name="Spatafora J."/>
            <person name="Crous P."/>
            <person name="Grigoriev I."/>
        </authorList>
    </citation>
    <scope>NUCLEOTIDE SEQUENCE</scope>
    <source>
        <strain evidence="1">CBS 525.71</strain>
    </source>
</reference>
<dbReference type="EMBL" id="MU006703">
    <property type="protein sequence ID" value="KAF2631864.1"/>
    <property type="molecule type" value="Genomic_DNA"/>
</dbReference>
<accession>A0ACB6SCU4</accession>
<comment type="caution">
    <text evidence="1">The sequence shown here is derived from an EMBL/GenBank/DDBJ whole genome shotgun (WGS) entry which is preliminary data.</text>
</comment>
<name>A0ACB6SCU4_9PLEO</name>
<sequence length="115" mass="12870">LVPSFQTAYDFSPVKKHIKAVLLSNPSNPLGRCYPRSVLTDCLEFCQERGLHLICDELYALTDFGRTNKGEEFVSVLSLTEPFMPEGEIKVDQNRVHVIWSASRLLGVSGLRVAC</sequence>
<gene>
    <name evidence="1" type="ORF">BU25DRAFT_295711</name>
</gene>
<feature type="non-terminal residue" evidence="1">
    <location>
        <position position="115"/>
    </location>
</feature>
<protein>
    <submittedName>
        <fullName evidence="1">PLP-dependent transferase</fullName>
    </submittedName>
</protein>